<comment type="caution">
    <text evidence="2">The sequence shown here is derived from an EMBL/GenBank/DDBJ whole genome shotgun (WGS) entry which is preliminary data.</text>
</comment>
<feature type="compositionally biased region" description="Basic and acidic residues" evidence="1">
    <location>
        <begin position="35"/>
        <end position="44"/>
    </location>
</feature>
<feature type="compositionally biased region" description="Basic and acidic residues" evidence="1">
    <location>
        <begin position="9"/>
        <end position="19"/>
    </location>
</feature>
<name>A0A0F8YIG4_9ZZZZ</name>
<dbReference type="AlphaFoldDB" id="A0A0F8YIG4"/>
<feature type="region of interest" description="Disordered" evidence="1">
    <location>
        <begin position="1"/>
        <end position="46"/>
    </location>
</feature>
<accession>A0A0F8YIG4</accession>
<reference evidence="2" key="1">
    <citation type="journal article" date="2015" name="Nature">
        <title>Complex archaea that bridge the gap between prokaryotes and eukaryotes.</title>
        <authorList>
            <person name="Spang A."/>
            <person name="Saw J.H."/>
            <person name="Jorgensen S.L."/>
            <person name="Zaremba-Niedzwiedzka K."/>
            <person name="Martijn J."/>
            <person name="Lind A.E."/>
            <person name="van Eijk R."/>
            <person name="Schleper C."/>
            <person name="Guy L."/>
            <person name="Ettema T.J."/>
        </authorList>
    </citation>
    <scope>NUCLEOTIDE SEQUENCE</scope>
</reference>
<evidence type="ECO:0000256" key="1">
    <source>
        <dbReference type="SAM" id="MobiDB-lite"/>
    </source>
</evidence>
<organism evidence="2">
    <name type="scientific">marine sediment metagenome</name>
    <dbReference type="NCBI Taxonomy" id="412755"/>
    <lineage>
        <taxon>unclassified sequences</taxon>
        <taxon>metagenomes</taxon>
        <taxon>ecological metagenomes</taxon>
    </lineage>
</organism>
<feature type="compositionally biased region" description="Low complexity" evidence="1">
    <location>
        <begin position="23"/>
        <end position="32"/>
    </location>
</feature>
<sequence>RKRLAPILFDDHQRSEAEQSRQSVVAPAPRSPAARRKDFEKRTADGTPVESFQTLLDNLGTLTKNRVRLPCSDGAEFYVLAQPTPLQHRALALLEALP</sequence>
<evidence type="ECO:0000313" key="2">
    <source>
        <dbReference type="EMBL" id="KKK73525.1"/>
    </source>
</evidence>
<protein>
    <submittedName>
        <fullName evidence="2">Uncharacterized protein</fullName>
    </submittedName>
</protein>
<gene>
    <name evidence="2" type="ORF">LCGC14_2892970</name>
</gene>
<dbReference type="EMBL" id="LAZR01056751">
    <property type="protein sequence ID" value="KKK73525.1"/>
    <property type="molecule type" value="Genomic_DNA"/>
</dbReference>
<feature type="non-terminal residue" evidence="2">
    <location>
        <position position="1"/>
    </location>
</feature>
<proteinExistence type="predicted"/>